<accession>A0A1T4LXY2</accession>
<dbReference type="AlphaFoldDB" id="A0A1T4LXY2"/>
<organism evidence="1 2">
    <name type="scientific">Cetobacterium ceti</name>
    <dbReference type="NCBI Taxonomy" id="180163"/>
    <lineage>
        <taxon>Bacteria</taxon>
        <taxon>Fusobacteriati</taxon>
        <taxon>Fusobacteriota</taxon>
        <taxon>Fusobacteriia</taxon>
        <taxon>Fusobacteriales</taxon>
        <taxon>Fusobacteriaceae</taxon>
        <taxon>Cetobacterium</taxon>
    </lineage>
</organism>
<name>A0A1T4LXY2_9FUSO</name>
<protein>
    <submittedName>
        <fullName evidence="1">Uncharacterized protein</fullName>
    </submittedName>
</protein>
<gene>
    <name evidence="1" type="ORF">SAMN02745174_01013</name>
</gene>
<proteinExistence type="predicted"/>
<dbReference type="STRING" id="180163.SAMN02745174_01013"/>
<evidence type="ECO:0000313" key="1">
    <source>
        <dbReference type="EMBL" id="SJZ59486.1"/>
    </source>
</evidence>
<sequence>MFDYKVQLNGKELPKGDEEILVTFLKMLDFSAEYLSPLYDTDKIRFCPESKEILICDSKKHENELDEAANSYGFKLKIQ</sequence>
<dbReference type="Proteomes" id="UP000191153">
    <property type="component" value="Unassembled WGS sequence"/>
</dbReference>
<dbReference type="RefSeq" id="WP_078693526.1">
    <property type="nucleotide sequence ID" value="NZ_FUWX01000007.1"/>
</dbReference>
<dbReference type="EMBL" id="FUWX01000007">
    <property type="protein sequence ID" value="SJZ59486.1"/>
    <property type="molecule type" value="Genomic_DNA"/>
</dbReference>
<evidence type="ECO:0000313" key="2">
    <source>
        <dbReference type="Proteomes" id="UP000191153"/>
    </source>
</evidence>
<keyword evidence="2" id="KW-1185">Reference proteome</keyword>
<reference evidence="1 2" key="1">
    <citation type="submission" date="2017-02" db="EMBL/GenBank/DDBJ databases">
        <authorList>
            <person name="Peterson S.W."/>
        </authorList>
    </citation>
    <scope>NUCLEOTIDE SEQUENCE [LARGE SCALE GENOMIC DNA]</scope>
    <source>
        <strain evidence="1 2">ATCC 700028</strain>
    </source>
</reference>